<keyword evidence="3" id="KW-0443">Lipid metabolism</keyword>
<protein>
    <submittedName>
        <fullName evidence="5">DUF479 domain-containing protein</fullName>
    </submittedName>
</protein>
<keyword evidence="4" id="KW-0276">Fatty acid metabolism</keyword>
<keyword evidence="1" id="KW-0444">Lipid biosynthesis</keyword>
<accession>A0AAD0U1S8</accession>
<dbReference type="PIRSF" id="PIRSF011489">
    <property type="entry name" value="DUF479"/>
    <property type="match status" value="1"/>
</dbReference>
<evidence type="ECO:0000256" key="3">
    <source>
        <dbReference type="ARBA" id="ARBA00023098"/>
    </source>
</evidence>
<evidence type="ECO:0000256" key="2">
    <source>
        <dbReference type="ARBA" id="ARBA00022801"/>
    </source>
</evidence>
<sequence>MNYLAHLYFAQPTADSHFGNLLGDFGGRRHAEYLPNSVKSALENHYLVDKFTDSHPLVKTTKQYFSPERKRFAGVAIDVLFDHFLIRHWQQFNKHPLYDFKRSSYALLNERIAVMPPRMQHVVTSMTTNDWFKEYETIEGVGLALDNIAKRIRFTNNFAGSAEDIAQNYHELESVFLAFFPELIEHVKESALERGY</sequence>
<organism evidence="5 6">
    <name type="scientific">Pseudoalteromonas agarivorans</name>
    <dbReference type="NCBI Taxonomy" id="176102"/>
    <lineage>
        <taxon>Bacteria</taxon>
        <taxon>Pseudomonadati</taxon>
        <taxon>Pseudomonadota</taxon>
        <taxon>Gammaproteobacteria</taxon>
        <taxon>Alteromonadales</taxon>
        <taxon>Pseudoalteromonadaceae</taxon>
        <taxon>Pseudoalteromonas</taxon>
    </lineage>
</organism>
<name>A0AAD0U1S8_9GAMM</name>
<dbReference type="Pfam" id="PF04336">
    <property type="entry name" value="ACP_PD"/>
    <property type="match status" value="1"/>
</dbReference>
<gene>
    <name evidence="5" type="ORF">D9T18_13115</name>
</gene>
<keyword evidence="2" id="KW-0378">Hydrolase</keyword>
<dbReference type="RefSeq" id="WP_121638232.1">
    <property type="nucleotide sequence ID" value="NZ_CP033065.1"/>
</dbReference>
<evidence type="ECO:0000256" key="1">
    <source>
        <dbReference type="ARBA" id="ARBA00022516"/>
    </source>
</evidence>
<dbReference type="PANTHER" id="PTHR38764:SF1">
    <property type="entry name" value="ACYL CARRIER PROTEIN PHOSPHODIESTERASE"/>
    <property type="match status" value="1"/>
</dbReference>
<dbReference type="Proteomes" id="UP000279995">
    <property type="component" value="Chromosome I"/>
</dbReference>
<keyword evidence="4" id="KW-0275">Fatty acid biosynthesis</keyword>
<evidence type="ECO:0000313" key="6">
    <source>
        <dbReference type="Proteomes" id="UP000279995"/>
    </source>
</evidence>
<reference evidence="5 6" key="1">
    <citation type="submission" date="2018-10" db="EMBL/GenBank/DDBJ databases">
        <title>Complete Genome Sequence and Transcriptomic Profiles of a Marine Bacterium, Pseudoalteromonas agarivorans Hao 2018.</title>
        <authorList>
            <person name="Hao L."/>
        </authorList>
    </citation>
    <scope>NUCLEOTIDE SEQUENCE [LARGE SCALE GENOMIC DNA]</scope>
    <source>
        <strain evidence="5 6">Hao 2018</strain>
    </source>
</reference>
<dbReference type="EMBL" id="CP033065">
    <property type="protein sequence ID" value="AYM88235.1"/>
    <property type="molecule type" value="Genomic_DNA"/>
</dbReference>
<dbReference type="GO" id="GO:0008770">
    <property type="term" value="F:[acyl-carrier-protein] phosphodiesterase activity"/>
    <property type="evidence" value="ECO:0007669"/>
    <property type="project" value="InterPro"/>
</dbReference>
<dbReference type="GO" id="GO:0006633">
    <property type="term" value="P:fatty acid biosynthetic process"/>
    <property type="evidence" value="ECO:0007669"/>
    <property type="project" value="UniProtKB-KW"/>
</dbReference>
<evidence type="ECO:0000313" key="5">
    <source>
        <dbReference type="EMBL" id="AYM88235.1"/>
    </source>
</evidence>
<dbReference type="AlphaFoldDB" id="A0AAD0U1S8"/>
<dbReference type="PANTHER" id="PTHR38764">
    <property type="entry name" value="ACYL CARRIER PROTEIN PHOSPHODIESTERASE"/>
    <property type="match status" value="1"/>
</dbReference>
<dbReference type="InterPro" id="IPR007431">
    <property type="entry name" value="ACP_PD"/>
</dbReference>
<evidence type="ECO:0000256" key="4">
    <source>
        <dbReference type="ARBA" id="ARBA00023160"/>
    </source>
</evidence>
<proteinExistence type="predicted"/>